<dbReference type="InterPro" id="IPR006616">
    <property type="entry name" value="DM9_repeat"/>
</dbReference>
<gene>
    <name evidence="2" type="ORF">Q5P01_015328</name>
</gene>
<sequence>MDPVTMKLVLLLSLTLSTLSTLSCVSLQDVHRDASSRNPLPLLTVAKLRQKRQLQSSTFMSDGGSTLEWVAWNSSLPNDAVSIYNSYVNRIDYVCKHACAAGFYTPSKGPRCHYVTEGKAYSGSQFEILVNKGNFEILEWKDDSYGSVPPNSVRTCPGENVFVGKNRYGLGKVSAPDKAFYLPWEGSEYWYSYYQVLTTDEDISSQKVYDVKYNTDDSSIFHFPPEVLRETDVSNYECRPVLKTDSLSRTYQLEQRWDFTSSVALGVATSISAEVPLICSVGLEFSTEVTLQLSRGSTVQDTVTDSMTVEFTAPPNHACRAKMVRYKYKVNVPFTAQLSRTYDDGQVRTTSIVGTYDSVQVGRVQAVLDRCRALNATECPPS</sequence>
<feature type="chain" id="PRO_5041669389" description="Natterin-3-like" evidence="1">
    <location>
        <begin position="21"/>
        <end position="382"/>
    </location>
</feature>
<comment type="caution">
    <text evidence="2">The sequence shown here is derived from an EMBL/GenBank/DDBJ whole genome shotgun (WGS) entry which is preliminary data.</text>
</comment>
<dbReference type="EMBL" id="JAUPFM010000011">
    <property type="protein sequence ID" value="KAK2838116.1"/>
    <property type="molecule type" value="Genomic_DNA"/>
</dbReference>
<evidence type="ECO:0000313" key="2">
    <source>
        <dbReference type="EMBL" id="KAK2838116.1"/>
    </source>
</evidence>
<dbReference type="PANTHER" id="PTHR31649:SF1">
    <property type="entry name" value="FARNESOIC ACID O-METHYL TRANSFERASE DOMAIN-CONTAINING PROTEIN"/>
    <property type="match status" value="1"/>
</dbReference>
<name>A0AA88SHN0_CHASR</name>
<protein>
    <recommendedName>
        <fullName evidence="4">Natterin-3-like</fullName>
    </recommendedName>
</protein>
<dbReference type="CDD" id="cd20220">
    <property type="entry name" value="PFM_natterin-3-like"/>
    <property type="match status" value="1"/>
</dbReference>
<evidence type="ECO:0000313" key="3">
    <source>
        <dbReference type="Proteomes" id="UP001187415"/>
    </source>
</evidence>
<keyword evidence="3" id="KW-1185">Reference proteome</keyword>
<accession>A0AA88SHN0</accession>
<dbReference type="SMART" id="SM00696">
    <property type="entry name" value="DM9"/>
    <property type="match status" value="1"/>
</dbReference>
<dbReference type="AlphaFoldDB" id="A0AA88SHN0"/>
<evidence type="ECO:0000256" key="1">
    <source>
        <dbReference type="SAM" id="SignalP"/>
    </source>
</evidence>
<keyword evidence="1" id="KW-0732">Signal</keyword>
<dbReference type="PANTHER" id="PTHR31649">
    <property type="entry name" value="AGAP009604-PA"/>
    <property type="match status" value="1"/>
</dbReference>
<dbReference type="SUPFAM" id="SSF56973">
    <property type="entry name" value="Aerolisin/ETX pore-forming domain"/>
    <property type="match status" value="1"/>
</dbReference>
<organism evidence="2 3">
    <name type="scientific">Channa striata</name>
    <name type="common">Snakehead murrel</name>
    <name type="synonym">Ophicephalus striatus</name>
    <dbReference type="NCBI Taxonomy" id="64152"/>
    <lineage>
        <taxon>Eukaryota</taxon>
        <taxon>Metazoa</taxon>
        <taxon>Chordata</taxon>
        <taxon>Craniata</taxon>
        <taxon>Vertebrata</taxon>
        <taxon>Euteleostomi</taxon>
        <taxon>Actinopterygii</taxon>
        <taxon>Neopterygii</taxon>
        <taxon>Teleostei</taxon>
        <taxon>Neoteleostei</taxon>
        <taxon>Acanthomorphata</taxon>
        <taxon>Anabantaria</taxon>
        <taxon>Anabantiformes</taxon>
        <taxon>Channoidei</taxon>
        <taxon>Channidae</taxon>
        <taxon>Channa</taxon>
    </lineage>
</organism>
<dbReference type="Gene3D" id="2.170.15.10">
    <property type="entry name" value="Proaerolysin, chain A, domain 3"/>
    <property type="match status" value="1"/>
</dbReference>
<dbReference type="Proteomes" id="UP001187415">
    <property type="component" value="Unassembled WGS sequence"/>
</dbReference>
<evidence type="ECO:0008006" key="4">
    <source>
        <dbReference type="Google" id="ProtNLM"/>
    </source>
</evidence>
<dbReference type="Pfam" id="PF11901">
    <property type="entry name" value="DM9"/>
    <property type="match status" value="1"/>
</dbReference>
<reference evidence="2" key="1">
    <citation type="submission" date="2023-07" db="EMBL/GenBank/DDBJ databases">
        <title>Chromosome-level Genome Assembly of Striped Snakehead (Channa striata).</title>
        <authorList>
            <person name="Liu H."/>
        </authorList>
    </citation>
    <scope>NUCLEOTIDE SEQUENCE</scope>
    <source>
        <strain evidence="2">Gz</strain>
        <tissue evidence="2">Muscle</tissue>
    </source>
</reference>
<dbReference type="PROSITE" id="PS51257">
    <property type="entry name" value="PROKAR_LIPOPROTEIN"/>
    <property type="match status" value="1"/>
</dbReference>
<proteinExistence type="predicted"/>
<feature type="signal peptide" evidence="1">
    <location>
        <begin position="1"/>
        <end position="20"/>
    </location>
</feature>